<dbReference type="GeneID" id="66054313"/>
<dbReference type="EMBL" id="CM008969">
    <property type="protein sequence ID" value="PNW79666.1"/>
    <property type="molecule type" value="Genomic_DNA"/>
</dbReference>
<dbReference type="RefSeq" id="XP_042921842.1">
    <property type="nucleotide sequence ID" value="XM_043064841.1"/>
</dbReference>
<evidence type="ECO:0000313" key="2">
    <source>
        <dbReference type="Proteomes" id="UP000006906"/>
    </source>
</evidence>
<dbReference type="Proteomes" id="UP000006906">
    <property type="component" value="Chromosome 8"/>
</dbReference>
<gene>
    <name evidence="1" type="ORF">CHLRE_08g362076v5</name>
</gene>
<accession>A0A2K3DGM4</accession>
<keyword evidence="2" id="KW-1185">Reference proteome</keyword>
<sequence>MSGDVAAFRELGFQPLASLVAALASVAPYFGSARAVTQSVSQAGRQAGSRRSVS</sequence>
<organism evidence="1 2">
    <name type="scientific">Chlamydomonas reinhardtii</name>
    <name type="common">Chlamydomonas smithii</name>
    <dbReference type="NCBI Taxonomy" id="3055"/>
    <lineage>
        <taxon>Eukaryota</taxon>
        <taxon>Viridiplantae</taxon>
        <taxon>Chlorophyta</taxon>
        <taxon>core chlorophytes</taxon>
        <taxon>Chlorophyceae</taxon>
        <taxon>CS clade</taxon>
        <taxon>Chlamydomonadales</taxon>
        <taxon>Chlamydomonadaceae</taxon>
        <taxon>Chlamydomonas</taxon>
    </lineage>
</organism>
<dbReference type="Gramene" id="PNW79666">
    <property type="protein sequence ID" value="PNW79666"/>
    <property type="gene ID" value="CHLRE_08g362076v5"/>
</dbReference>
<protein>
    <submittedName>
        <fullName evidence="1">Uncharacterized protein</fullName>
    </submittedName>
</protein>
<name>A0A2K3DGM4_CHLRE</name>
<evidence type="ECO:0000313" key="1">
    <source>
        <dbReference type="EMBL" id="PNW79666.1"/>
    </source>
</evidence>
<reference evidence="1 2" key="1">
    <citation type="journal article" date="2007" name="Science">
        <title>The Chlamydomonas genome reveals the evolution of key animal and plant functions.</title>
        <authorList>
            <person name="Merchant S.S."/>
            <person name="Prochnik S.E."/>
            <person name="Vallon O."/>
            <person name="Harris E.H."/>
            <person name="Karpowicz S.J."/>
            <person name="Witman G.B."/>
            <person name="Terry A."/>
            <person name="Salamov A."/>
            <person name="Fritz-Laylin L.K."/>
            <person name="Marechal-Drouard L."/>
            <person name="Marshall W.F."/>
            <person name="Qu L.H."/>
            <person name="Nelson D.R."/>
            <person name="Sanderfoot A.A."/>
            <person name="Spalding M.H."/>
            <person name="Kapitonov V.V."/>
            <person name="Ren Q."/>
            <person name="Ferris P."/>
            <person name="Lindquist E."/>
            <person name="Shapiro H."/>
            <person name="Lucas S.M."/>
            <person name="Grimwood J."/>
            <person name="Schmutz J."/>
            <person name="Cardol P."/>
            <person name="Cerutti H."/>
            <person name="Chanfreau G."/>
            <person name="Chen C.L."/>
            <person name="Cognat V."/>
            <person name="Croft M.T."/>
            <person name="Dent R."/>
            <person name="Dutcher S."/>
            <person name="Fernandez E."/>
            <person name="Fukuzawa H."/>
            <person name="Gonzalez-Ballester D."/>
            <person name="Gonzalez-Halphen D."/>
            <person name="Hallmann A."/>
            <person name="Hanikenne M."/>
            <person name="Hippler M."/>
            <person name="Inwood W."/>
            <person name="Jabbari K."/>
            <person name="Kalanon M."/>
            <person name="Kuras R."/>
            <person name="Lefebvre P.A."/>
            <person name="Lemaire S.D."/>
            <person name="Lobanov A.V."/>
            <person name="Lohr M."/>
            <person name="Manuell A."/>
            <person name="Meier I."/>
            <person name="Mets L."/>
            <person name="Mittag M."/>
            <person name="Mittelmeier T."/>
            <person name="Moroney J.V."/>
            <person name="Moseley J."/>
            <person name="Napoli C."/>
            <person name="Nedelcu A.M."/>
            <person name="Niyogi K."/>
            <person name="Novoselov S.V."/>
            <person name="Paulsen I.T."/>
            <person name="Pazour G."/>
            <person name="Purton S."/>
            <person name="Ral J.P."/>
            <person name="Riano-Pachon D.M."/>
            <person name="Riekhof W."/>
            <person name="Rymarquis L."/>
            <person name="Schroda M."/>
            <person name="Stern D."/>
            <person name="Umen J."/>
            <person name="Willows R."/>
            <person name="Wilson N."/>
            <person name="Zimmer S.L."/>
            <person name="Allmer J."/>
            <person name="Balk J."/>
            <person name="Bisova K."/>
            <person name="Chen C.J."/>
            <person name="Elias M."/>
            <person name="Gendler K."/>
            <person name="Hauser C."/>
            <person name="Lamb M.R."/>
            <person name="Ledford H."/>
            <person name="Long J.C."/>
            <person name="Minagawa J."/>
            <person name="Page M.D."/>
            <person name="Pan J."/>
            <person name="Pootakham W."/>
            <person name="Roje S."/>
            <person name="Rose A."/>
            <person name="Stahlberg E."/>
            <person name="Terauchi A.M."/>
            <person name="Yang P."/>
            <person name="Ball S."/>
            <person name="Bowler C."/>
            <person name="Dieckmann C.L."/>
            <person name="Gladyshev V.N."/>
            <person name="Green P."/>
            <person name="Jorgensen R."/>
            <person name="Mayfield S."/>
            <person name="Mueller-Roeber B."/>
            <person name="Rajamani S."/>
            <person name="Sayre R.T."/>
            <person name="Brokstein P."/>
            <person name="Dubchak I."/>
            <person name="Goodstein D."/>
            <person name="Hornick L."/>
            <person name="Huang Y.W."/>
            <person name="Jhaveri J."/>
            <person name="Luo Y."/>
            <person name="Martinez D."/>
            <person name="Ngau W.C."/>
            <person name="Otillar B."/>
            <person name="Poliakov A."/>
            <person name="Porter A."/>
            <person name="Szajkowski L."/>
            <person name="Werner G."/>
            <person name="Zhou K."/>
            <person name="Grigoriev I.V."/>
            <person name="Rokhsar D.S."/>
            <person name="Grossman A.R."/>
        </authorList>
    </citation>
    <scope>NUCLEOTIDE SEQUENCE [LARGE SCALE GENOMIC DNA]</scope>
    <source>
        <strain evidence="2">CC-503</strain>
    </source>
</reference>
<dbReference type="AlphaFoldDB" id="A0A2K3DGM4"/>
<dbReference type="KEGG" id="cre:CHLRE_08g362076v5"/>
<dbReference type="InParanoid" id="A0A2K3DGM4"/>
<proteinExistence type="predicted"/>